<dbReference type="Gene3D" id="1.20.1250.20">
    <property type="entry name" value="MFS general substrate transporter like domains"/>
    <property type="match status" value="1"/>
</dbReference>
<feature type="transmembrane region" description="Helical" evidence="5">
    <location>
        <begin position="132"/>
        <end position="150"/>
    </location>
</feature>
<dbReference type="SUPFAM" id="SSF103473">
    <property type="entry name" value="MFS general substrate transporter"/>
    <property type="match status" value="1"/>
</dbReference>
<evidence type="ECO:0000256" key="3">
    <source>
        <dbReference type="ARBA" id="ARBA00022989"/>
    </source>
</evidence>
<evidence type="ECO:0000313" key="6">
    <source>
        <dbReference type="EMBL" id="KZP19604.1"/>
    </source>
</evidence>
<evidence type="ECO:0000256" key="2">
    <source>
        <dbReference type="ARBA" id="ARBA00022692"/>
    </source>
</evidence>
<feature type="transmembrane region" description="Helical" evidence="5">
    <location>
        <begin position="30"/>
        <end position="51"/>
    </location>
</feature>
<dbReference type="Proteomes" id="UP000076532">
    <property type="component" value="Unassembled WGS sequence"/>
</dbReference>
<proteinExistence type="predicted"/>
<protein>
    <recommendedName>
        <fullName evidence="8">Major facilitator superfamily (MFS) profile domain-containing protein</fullName>
    </recommendedName>
</protein>
<dbReference type="EMBL" id="KV417562">
    <property type="protein sequence ID" value="KZP19604.1"/>
    <property type="molecule type" value="Genomic_DNA"/>
</dbReference>
<dbReference type="Pfam" id="PF07690">
    <property type="entry name" value="MFS_1"/>
    <property type="match status" value="1"/>
</dbReference>
<evidence type="ECO:0000313" key="7">
    <source>
        <dbReference type="Proteomes" id="UP000076532"/>
    </source>
</evidence>
<dbReference type="PANTHER" id="PTHR23501:SF198">
    <property type="entry name" value="AZOLE RESISTANCE PROTEIN 1-RELATED"/>
    <property type="match status" value="1"/>
</dbReference>
<dbReference type="GO" id="GO:0022857">
    <property type="term" value="F:transmembrane transporter activity"/>
    <property type="evidence" value="ECO:0007669"/>
    <property type="project" value="InterPro"/>
</dbReference>
<name>A0A166IA44_9AGAM</name>
<evidence type="ECO:0008006" key="8">
    <source>
        <dbReference type="Google" id="ProtNLM"/>
    </source>
</evidence>
<dbReference type="PANTHER" id="PTHR23501">
    <property type="entry name" value="MAJOR FACILITATOR SUPERFAMILY"/>
    <property type="match status" value="1"/>
</dbReference>
<evidence type="ECO:0000256" key="5">
    <source>
        <dbReference type="SAM" id="Phobius"/>
    </source>
</evidence>
<dbReference type="STRING" id="436010.A0A166IA44"/>
<sequence length="180" mass="19729">MITNCFSPLWLLRQPPPATALQRIASNFGAFSLQGWVASSFVLAQTVFLLFSGQLMRILPAKYVLLGSISNFSLASALQACPSPWYRSSHRSPGWRIAKSSMALSGPSSGSSVIGPLIGGAFTDHVSWRWCFYINLPIGGISFFIVAVLLKSSIPLGADPTKRSWQDQCDQIKRLDFLFV</sequence>
<dbReference type="InterPro" id="IPR011701">
    <property type="entry name" value="MFS"/>
</dbReference>
<evidence type="ECO:0000256" key="1">
    <source>
        <dbReference type="ARBA" id="ARBA00004141"/>
    </source>
</evidence>
<dbReference type="InterPro" id="IPR036259">
    <property type="entry name" value="MFS_trans_sf"/>
</dbReference>
<dbReference type="OrthoDB" id="3046682at2759"/>
<evidence type="ECO:0000256" key="4">
    <source>
        <dbReference type="ARBA" id="ARBA00023136"/>
    </source>
</evidence>
<reference evidence="6 7" key="1">
    <citation type="journal article" date="2016" name="Mol. Biol. Evol.">
        <title>Comparative Genomics of Early-Diverging Mushroom-Forming Fungi Provides Insights into the Origins of Lignocellulose Decay Capabilities.</title>
        <authorList>
            <person name="Nagy L.G."/>
            <person name="Riley R."/>
            <person name="Tritt A."/>
            <person name="Adam C."/>
            <person name="Daum C."/>
            <person name="Floudas D."/>
            <person name="Sun H."/>
            <person name="Yadav J.S."/>
            <person name="Pangilinan J."/>
            <person name="Larsson K.H."/>
            <person name="Matsuura K."/>
            <person name="Barry K."/>
            <person name="Labutti K."/>
            <person name="Kuo R."/>
            <person name="Ohm R.A."/>
            <person name="Bhattacharya S.S."/>
            <person name="Shirouzu T."/>
            <person name="Yoshinaga Y."/>
            <person name="Martin F.M."/>
            <person name="Grigoriev I.V."/>
            <person name="Hibbett D.S."/>
        </authorList>
    </citation>
    <scope>NUCLEOTIDE SEQUENCE [LARGE SCALE GENOMIC DNA]</scope>
    <source>
        <strain evidence="6 7">CBS 109695</strain>
    </source>
</reference>
<keyword evidence="4 5" id="KW-0472">Membrane</keyword>
<dbReference type="GO" id="GO:0005886">
    <property type="term" value="C:plasma membrane"/>
    <property type="evidence" value="ECO:0007669"/>
    <property type="project" value="TreeGrafter"/>
</dbReference>
<gene>
    <name evidence="6" type="ORF">FIBSPDRAFT_1045393</name>
</gene>
<organism evidence="6 7">
    <name type="scientific">Athelia psychrophila</name>
    <dbReference type="NCBI Taxonomy" id="1759441"/>
    <lineage>
        <taxon>Eukaryota</taxon>
        <taxon>Fungi</taxon>
        <taxon>Dikarya</taxon>
        <taxon>Basidiomycota</taxon>
        <taxon>Agaricomycotina</taxon>
        <taxon>Agaricomycetes</taxon>
        <taxon>Agaricomycetidae</taxon>
        <taxon>Atheliales</taxon>
        <taxon>Atheliaceae</taxon>
        <taxon>Athelia</taxon>
    </lineage>
</organism>
<keyword evidence="7" id="KW-1185">Reference proteome</keyword>
<keyword evidence="2 5" id="KW-0812">Transmembrane</keyword>
<keyword evidence="3 5" id="KW-1133">Transmembrane helix</keyword>
<comment type="subcellular location">
    <subcellularLocation>
        <location evidence="1">Membrane</location>
        <topology evidence="1">Multi-pass membrane protein</topology>
    </subcellularLocation>
</comment>
<accession>A0A166IA44</accession>
<dbReference type="AlphaFoldDB" id="A0A166IA44"/>